<keyword evidence="2" id="KW-1185">Reference proteome</keyword>
<gene>
    <name evidence="1" type="ORF">SAMN06295964_0805</name>
</gene>
<evidence type="ECO:0000313" key="1">
    <source>
        <dbReference type="EMBL" id="SKB05027.1"/>
    </source>
</evidence>
<evidence type="ECO:0000313" key="2">
    <source>
        <dbReference type="Proteomes" id="UP000191040"/>
    </source>
</evidence>
<dbReference type="EMBL" id="LT796768">
    <property type="protein sequence ID" value="SKB05027.1"/>
    <property type="molecule type" value="Genomic_DNA"/>
</dbReference>
<protein>
    <submittedName>
        <fullName evidence="1">Uncharacterized protein</fullName>
    </submittedName>
</protein>
<name>A0A1T4YT31_9ACTN</name>
<accession>A0A1T4YT31</accession>
<dbReference type="AlphaFoldDB" id="A0A1T4YT31"/>
<reference evidence="2" key="1">
    <citation type="submission" date="2017-02" db="EMBL/GenBank/DDBJ databases">
        <authorList>
            <person name="Varghese N."/>
            <person name="Submissions S."/>
        </authorList>
    </citation>
    <scope>NUCLEOTIDE SEQUENCE [LARGE SCALE GENOMIC DNA]</scope>
    <source>
        <strain evidence="2">9H-4</strain>
    </source>
</reference>
<proteinExistence type="predicted"/>
<dbReference type="STRING" id="1736691.SAMN06295964_0805"/>
<organism evidence="1 2">
    <name type="scientific">Aeromicrobium choanae</name>
    <dbReference type="NCBI Taxonomy" id="1736691"/>
    <lineage>
        <taxon>Bacteria</taxon>
        <taxon>Bacillati</taxon>
        <taxon>Actinomycetota</taxon>
        <taxon>Actinomycetes</taxon>
        <taxon>Propionibacteriales</taxon>
        <taxon>Nocardioidaceae</taxon>
        <taxon>Aeromicrobium</taxon>
    </lineage>
</organism>
<dbReference type="Proteomes" id="UP000191040">
    <property type="component" value="Chromosome I"/>
</dbReference>
<sequence length="285" mass="30545">MTRVILLSSLCFTTSNNPYLAYQWSRESHVPHTAGVNTKTWALGSLVATVATAVLVAGAITSAKASAPAPRTVTAAAKVPKGKVKITNPTQRVVGWSGSVRVTPLVSKGAGVKVVSKRIHVYRGGKLRQANRRAVSLRPGTYRLVIKVRSKAKGRTSTTRRSLRLVVRQNACATAPDVRALKVDAAYSPSVKGTSLAQAQRLMRSPGALERVDVSQVLQHSSRLSELYAGDPNVMAQANAELAPLRRLAAKGVRSIQEREFAACGVATRYVGVFAEGELVQLKRL</sequence>